<name>A0A9Q3DL78_9BASI</name>
<comment type="caution">
    <text evidence="2">The sequence shown here is derived from an EMBL/GenBank/DDBJ whole genome shotgun (WGS) entry which is preliminary data.</text>
</comment>
<reference evidence="2" key="1">
    <citation type="submission" date="2021-03" db="EMBL/GenBank/DDBJ databases">
        <title>Draft genome sequence of rust myrtle Austropuccinia psidii MF-1, a brazilian biotype.</title>
        <authorList>
            <person name="Quecine M.C."/>
            <person name="Pachon D.M.R."/>
            <person name="Bonatelli M.L."/>
            <person name="Correr F.H."/>
            <person name="Franceschini L.M."/>
            <person name="Leite T.F."/>
            <person name="Margarido G.R.A."/>
            <person name="Almeida C.A."/>
            <person name="Ferrarezi J.A."/>
            <person name="Labate C.A."/>
        </authorList>
    </citation>
    <scope>NUCLEOTIDE SEQUENCE</scope>
    <source>
        <strain evidence="2">MF-1</strain>
    </source>
</reference>
<evidence type="ECO:0000313" key="3">
    <source>
        <dbReference type="Proteomes" id="UP000765509"/>
    </source>
</evidence>
<proteinExistence type="predicted"/>
<feature type="region of interest" description="Disordered" evidence="1">
    <location>
        <begin position="28"/>
        <end position="49"/>
    </location>
</feature>
<evidence type="ECO:0000313" key="2">
    <source>
        <dbReference type="EMBL" id="MBW0502753.1"/>
    </source>
</evidence>
<accession>A0A9Q3DL78</accession>
<evidence type="ECO:0000256" key="1">
    <source>
        <dbReference type="SAM" id="MobiDB-lite"/>
    </source>
</evidence>
<dbReference type="EMBL" id="AVOT02016993">
    <property type="protein sequence ID" value="MBW0502753.1"/>
    <property type="molecule type" value="Genomic_DNA"/>
</dbReference>
<feature type="compositionally biased region" description="Acidic residues" evidence="1">
    <location>
        <begin position="30"/>
        <end position="49"/>
    </location>
</feature>
<dbReference type="Proteomes" id="UP000765509">
    <property type="component" value="Unassembled WGS sequence"/>
</dbReference>
<gene>
    <name evidence="2" type="ORF">O181_042468</name>
</gene>
<organism evidence="2 3">
    <name type="scientific">Austropuccinia psidii MF-1</name>
    <dbReference type="NCBI Taxonomy" id="1389203"/>
    <lineage>
        <taxon>Eukaryota</taxon>
        <taxon>Fungi</taxon>
        <taxon>Dikarya</taxon>
        <taxon>Basidiomycota</taxon>
        <taxon>Pucciniomycotina</taxon>
        <taxon>Pucciniomycetes</taxon>
        <taxon>Pucciniales</taxon>
        <taxon>Sphaerophragmiaceae</taxon>
        <taxon>Austropuccinia</taxon>
    </lineage>
</organism>
<sequence length="92" mass="11264">MHNWFEGILHHHFRYWWGFNNTHLQRSTIQEDESDSPEEDSNLNEDEMEIDDCASSRKFDKKNIGYLLEDTKQKLKKGFKMWWFPRVSAIYH</sequence>
<keyword evidence="3" id="KW-1185">Reference proteome</keyword>
<protein>
    <submittedName>
        <fullName evidence="2">Uncharacterized protein</fullName>
    </submittedName>
</protein>
<dbReference type="AlphaFoldDB" id="A0A9Q3DL78"/>